<protein>
    <submittedName>
        <fullName evidence="1">(rape) hypothetical protein</fullName>
    </submittedName>
</protein>
<dbReference type="Proteomes" id="UP001295469">
    <property type="component" value="Chromosome C03"/>
</dbReference>
<dbReference type="AlphaFoldDB" id="A0A816IA19"/>
<name>A0A816IA19_BRANA</name>
<dbReference type="EMBL" id="HG994367">
    <property type="protein sequence ID" value="CAF1700961.1"/>
    <property type="molecule type" value="Genomic_DNA"/>
</dbReference>
<evidence type="ECO:0000313" key="1">
    <source>
        <dbReference type="EMBL" id="CAF1700961.1"/>
    </source>
</evidence>
<sequence length="112" mass="13102">MFSYYDLNTLVKLVDKIKYEVSSQSNHFPEVSKFPQTFFEVAPIRHHANKQHMKKNNVAYRRIPLNLQLPDDSSGKFSVKVLFLQQIYLLVSISFWPNLSESPESTRMACFT</sequence>
<proteinExistence type="predicted"/>
<accession>A0A816IA19</accession>
<reference evidence="1" key="1">
    <citation type="submission" date="2021-01" db="EMBL/GenBank/DDBJ databases">
        <authorList>
            <consortium name="Genoscope - CEA"/>
            <person name="William W."/>
        </authorList>
    </citation>
    <scope>NUCLEOTIDE SEQUENCE</scope>
</reference>
<gene>
    <name evidence="1" type="ORF">DARMORV10_C03P27390.1</name>
</gene>
<organism evidence="1">
    <name type="scientific">Brassica napus</name>
    <name type="common">Rape</name>
    <dbReference type="NCBI Taxonomy" id="3708"/>
    <lineage>
        <taxon>Eukaryota</taxon>
        <taxon>Viridiplantae</taxon>
        <taxon>Streptophyta</taxon>
        <taxon>Embryophyta</taxon>
        <taxon>Tracheophyta</taxon>
        <taxon>Spermatophyta</taxon>
        <taxon>Magnoliopsida</taxon>
        <taxon>eudicotyledons</taxon>
        <taxon>Gunneridae</taxon>
        <taxon>Pentapetalae</taxon>
        <taxon>rosids</taxon>
        <taxon>malvids</taxon>
        <taxon>Brassicales</taxon>
        <taxon>Brassicaceae</taxon>
        <taxon>Brassiceae</taxon>
        <taxon>Brassica</taxon>
    </lineage>
</organism>